<dbReference type="Pfam" id="PF00933">
    <property type="entry name" value="Glyco_hydro_3"/>
    <property type="match status" value="1"/>
</dbReference>
<dbReference type="RefSeq" id="WP_068769608.1">
    <property type="nucleotide sequence ID" value="NZ_CP109796.1"/>
</dbReference>
<evidence type="ECO:0000259" key="6">
    <source>
        <dbReference type="Pfam" id="PF00933"/>
    </source>
</evidence>
<sequence length="534" mass="58685">MIPTSRFRLSISSRARALAGRLTMRQLLLQVTVPALVHLDRNRLDGYGGIFLHGTTQAERDALLARLRPLCPVEPFVVADIEYGPRDLPEELGCEFGPMMGHAMADDPELTLKISRATGLISRARGFTWALGPCSDLLADPDSPMVSTRSPGARPERAAEIAWAFARGLQEHGLLATAKHFPGDGFGTLDQHLTTPVNPLDTQAWRDGPGFVFQHMINRGIRAIMPGHIALPALDEPDAPGGLHPPASLSRRLLTDLLRHEMGFEGLVISDAVNMTGFCGFMNYYDACARFLEAGGDVLLFAKVDERFFTEMERCLREKKLTEDTLRDRAARIIAAKESAGLLDTPLVTPPAPDLGSLDLPTLADQLVSRSVGVIRDRRGFLARPITAGTRVLHVIISNYSERHQPLLSYFTELLRGHSPLVTEWIDPGCDRLFEAARDGAFDLIVASIAGGIEYGANVIRLHGPVARNMMYGWMKLGPPVVFVAHHHPYLIYEYDAAVDCCVATFGSTRQSLRRLARGLAGIEPLPVLKLWNT</sequence>
<dbReference type="PANTHER" id="PTHR30480:SF13">
    <property type="entry name" value="BETA-HEXOSAMINIDASE"/>
    <property type="match status" value="1"/>
</dbReference>
<accession>A0A178IKR0</accession>
<dbReference type="InterPro" id="IPR017853">
    <property type="entry name" value="GH"/>
</dbReference>
<dbReference type="GO" id="GO:0009254">
    <property type="term" value="P:peptidoglycan turnover"/>
    <property type="evidence" value="ECO:0007669"/>
    <property type="project" value="TreeGrafter"/>
</dbReference>
<evidence type="ECO:0000256" key="4">
    <source>
        <dbReference type="ARBA" id="ARBA00022801"/>
    </source>
</evidence>
<keyword evidence="4" id="KW-0378">Hydrolase</keyword>
<dbReference type="Proteomes" id="UP000078486">
    <property type="component" value="Unassembled WGS sequence"/>
</dbReference>
<evidence type="ECO:0000256" key="2">
    <source>
        <dbReference type="ARBA" id="ARBA00005336"/>
    </source>
</evidence>
<organism evidence="7 8">
    <name type="scientific">Termitidicoccus mucosus</name>
    <dbReference type="NCBI Taxonomy" id="1184151"/>
    <lineage>
        <taxon>Bacteria</taxon>
        <taxon>Pseudomonadati</taxon>
        <taxon>Verrucomicrobiota</taxon>
        <taxon>Opitutia</taxon>
        <taxon>Opitutales</taxon>
        <taxon>Opitutaceae</taxon>
        <taxon>Termitidicoccus</taxon>
    </lineage>
</organism>
<dbReference type="GO" id="GO:0004563">
    <property type="term" value="F:beta-N-acetylhexosaminidase activity"/>
    <property type="evidence" value="ECO:0007669"/>
    <property type="project" value="UniProtKB-EC"/>
</dbReference>
<keyword evidence="5" id="KW-0326">Glycosidase</keyword>
<evidence type="ECO:0000256" key="3">
    <source>
        <dbReference type="ARBA" id="ARBA00012663"/>
    </source>
</evidence>
<dbReference type="EC" id="3.2.1.52" evidence="3"/>
<dbReference type="InterPro" id="IPR001764">
    <property type="entry name" value="Glyco_hydro_3_N"/>
</dbReference>
<keyword evidence="8" id="KW-1185">Reference proteome</keyword>
<comment type="similarity">
    <text evidence="2">Belongs to the glycosyl hydrolase 3 family.</text>
</comment>
<name>A0A178IKR0_9BACT</name>
<gene>
    <name evidence="7" type="ORF">AW736_07805</name>
</gene>
<dbReference type="SUPFAM" id="SSF51445">
    <property type="entry name" value="(Trans)glycosidases"/>
    <property type="match status" value="1"/>
</dbReference>
<dbReference type="InterPro" id="IPR050226">
    <property type="entry name" value="NagZ_Beta-hexosaminidase"/>
</dbReference>
<dbReference type="OrthoDB" id="9805821at2"/>
<dbReference type="PROSITE" id="PS00775">
    <property type="entry name" value="GLYCOSYL_HYDROL_F3"/>
    <property type="match status" value="1"/>
</dbReference>
<feature type="domain" description="Glycoside hydrolase family 3 N-terminal" evidence="6">
    <location>
        <begin position="68"/>
        <end position="334"/>
    </location>
</feature>
<proteinExistence type="inferred from homology"/>
<dbReference type="Gene3D" id="3.20.20.300">
    <property type="entry name" value="Glycoside hydrolase, family 3, N-terminal domain"/>
    <property type="match status" value="1"/>
</dbReference>
<evidence type="ECO:0000256" key="1">
    <source>
        <dbReference type="ARBA" id="ARBA00001231"/>
    </source>
</evidence>
<dbReference type="EMBL" id="LRRQ01000057">
    <property type="protein sequence ID" value="OAM90470.1"/>
    <property type="molecule type" value="Genomic_DNA"/>
</dbReference>
<evidence type="ECO:0000256" key="5">
    <source>
        <dbReference type="ARBA" id="ARBA00023295"/>
    </source>
</evidence>
<dbReference type="AlphaFoldDB" id="A0A178IKR0"/>
<dbReference type="InterPro" id="IPR036962">
    <property type="entry name" value="Glyco_hydro_3_N_sf"/>
</dbReference>
<comment type="catalytic activity">
    <reaction evidence="1">
        <text>Hydrolysis of terminal non-reducing N-acetyl-D-hexosamine residues in N-acetyl-beta-D-hexosaminides.</text>
        <dbReference type="EC" id="3.2.1.52"/>
    </reaction>
</comment>
<evidence type="ECO:0000313" key="7">
    <source>
        <dbReference type="EMBL" id="OAM90470.1"/>
    </source>
</evidence>
<dbReference type="STRING" id="1184151.AW736_07805"/>
<dbReference type="GO" id="GO:0005975">
    <property type="term" value="P:carbohydrate metabolic process"/>
    <property type="evidence" value="ECO:0007669"/>
    <property type="project" value="InterPro"/>
</dbReference>
<comment type="caution">
    <text evidence="7">The sequence shown here is derived from an EMBL/GenBank/DDBJ whole genome shotgun (WGS) entry which is preliminary data.</text>
</comment>
<dbReference type="PANTHER" id="PTHR30480">
    <property type="entry name" value="BETA-HEXOSAMINIDASE-RELATED"/>
    <property type="match status" value="1"/>
</dbReference>
<dbReference type="InterPro" id="IPR019800">
    <property type="entry name" value="Glyco_hydro_3_AS"/>
</dbReference>
<evidence type="ECO:0000313" key="8">
    <source>
        <dbReference type="Proteomes" id="UP000078486"/>
    </source>
</evidence>
<reference evidence="7 8" key="1">
    <citation type="submission" date="2016-01" db="EMBL/GenBank/DDBJ databases">
        <title>High potential of lignocellulose degradation of a new Verrucomicrobia species.</title>
        <authorList>
            <person name="Wang Y."/>
            <person name="Shi Y."/>
            <person name="Qiu Z."/>
            <person name="Liu S."/>
            <person name="Yang H."/>
        </authorList>
    </citation>
    <scope>NUCLEOTIDE SEQUENCE [LARGE SCALE GENOMIC DNA]</scope>
    <source>
        <strain evidence="7 8">TSB47</strain>
    </source>
</reference>
<protein>
    <recommendedName>
        <fullName evidence="3">beta-N-acetylhexosaminidase</fullName>
        <ecNumber evidence="3">3.2.1.52</ecNumber>
    </recommendedName>
</protein>